<dbReference type="Proteomes" id="UP001152795">
    <property type="component" value="Unassembled WGS sequence"/>
</dbReference>
<gene>
    <name evidence="2" type="ORF">PACLA_8A029746</name>
</gene>
<feature type="non-terminal residue" evidence="2">
    <location>
        <position position="57"/>
    </location>
</feature>
<evidence type="ECO:0000313" key="3">
    <source>
        <dbReference type="Proteomes" id="UP001152795"/>
    </source>
</evidence>
<dbReference type="AlphaFoldDB" id="A0A6S7J5W0"/>
<reference evidence="2" key="1">
    <citation type="submission" date="2020-04" db="EMBL/GenBank/DDBJ databases">
        <authorList>
            <person name="Alioto T."/>
            <person name="Alioto T."/>
            <person name="Gomez Garrido J."/>
        </authorList>
    </citation>
    <scope>NUCLEOTIDE SEQUENCE</scope>
    <source>
        <strain evidence="2">A484AB</strain>
    </source>
</reference>
<name>A0A6S7J5W0_PARCT</name>
<evidence type="ECO:0000259" key="1">
    <source>
        <dbReference type="Pfam" id="PF17919"/>
    </source>
</evidence>
<comment type="caution">
    <text evidence="2">The sequence shown here is derived from an EMBL/GenBank/DDBJ whole genome shotgun (WGS) entry which is preliminary data.</text>
</comment>
<dbReference type="EMBL" id="CACRXK020013876">
    <property type="protein sequence ID" value="CAB4025888.1"/>
    <property type="molecule type" value="Genomic_DNA"/>
</dbReference>
<sequence>MVNLQVMSYYDPTRPTELIVDASKYGLASMLTQLDPKTGQYKMVVRYDRRSTTQPES</sequence>
<accession>A0A6S7J5W0</accession>
<keyword evidence="3" id="KW-1185">Reference proteome</keyword>
<feature type="domain" description="Reverse transcriptase/retrotransposon-derived protein RNase H-like" evidence="1">
    <location>
        <begin position="2"/>
        <end position="55"/>
    </location>
</feature>
<evidence type="ECO:0000313" key="2">
    <source>
        <dbReference type="EMBL" id="CAB4025888.1"/>
    </source>
</evidence>
<protein>
    <recommendedName>
        <fullName evidence="1">Reverse transcriptase/retrotransposon-derived protein RNase H-like domain-containing protein</fullName>
    </recommendedName>
</protein>
<dbReference type="Pfam" id="PF17919">
    <property type="entry name" value="RT_RNaseH_2"/>
    <property type="match status" value="1"/>
</dbReference>
<dbReference type="InterPro" id="IPR041577">
    <property type="entry name" value="RT_RNaseH_2"/>
</dbReference>
<organism evidence="2 3">
    <name type="scientific">Paramuricea clavata</name>
    <name type="common">Red gorgonian</name>
    <name type="synonym">Violescent sea-whip</name>
    <dbReference type="NCBI Taxonomy" id="317549"/>
    <lineage>
        <taxon>Eukaryota</taxon>
        <taxon>Metazoa</taxon>
        <taxon>Cnidaria</taxon>
        <taxon>Anthozoa</taxon>
        <taxon>Octocorallia</taxon>
        <taxon>Malacalcyonacea</taxon>
        <taxon>Plexauridae</taxon>
        <taxon>Paramuricea</taxon>
    </lineage>
</organism>
<proteinExistence type="predicted"/>